<dbReference type="Pfam" id="PF02237">
    <property type="entry name" value="BPL_C"/>
    <property type="match status" value="1"/>
</dbReference>
<evidence type="ECO:0000256" key="1">
    <source>
        <dbReference type="ARBA" id="ARBA00022598"/>
    </source>
</evidence>
<dbReference type="Proteomes" id="UP001597018">
    <property type="component" value="Unassembled WGS sequence"/>
</dbReference>
<dbReference type="GO" id="GO:0004077">
    <property type="term" value="F:biotin--[biotin carboxyl-carrier protein] ligase activity"/>
    <property type="evidence" value="ECO:0007669"/>
    <property type="project" value="UniProtKB-EC"/>
</dbReference>
<proteinExistence type="predicted"/>
<accession>A0ABW3G1A2</accession>
<dbReference type="Pfam" id="PF03099">
    <property type="entry name" value="BPL_LplA_LipB"/>
    <property type="match status" value="1"/>
</dbReference>
<organism evidence="7 8">
    <name type="scientific">Saccharopolyspora rosea</name>
    <dbReference type="NCBI Taxonomy" id="524884"/>
    <lineage>
        <taxon>Bacteria</taxon>
        <taxon>Bacillati</taxon>
        <taxon>Actinomycetota</taxon>
        <taxon>Actinomycetes</taxon>
        <taxon>Pseudonocardiales</taxon>
        <taxon>Pseudonocardiaceae</taxon>
        <taxon>Saccharopolyspora</taxon>
    </lineage>
</organism>
<evidence type="ECO:0000256" key="3">
    <source>
        <dbReference type="ARBA" id="ARBA00022840"/>
    </source>
</evidence>
<reference evidence="8" key="1">
    <citation type="journal article" date="2019" name="Int. J. Syst. Evol. Microbiol.">
        <title>The Global Catalogue of Microorganisms (GCM) 10K type strain sequencing project: providing services to taxonomists for standard genome sequencing and annotation.</title>
        <authorList>
            <consortium name="The Broad Institute Genomics Platform"/>
            <consortium name="The Broad Institute Genome Sequencing Center for Infectious Disease"/>
            <person name="Wu L."/>
            <person name="Ma J."/>
        </authorList>
    </citation>
    <scope>NUCLEOTIDE SEQUENCE [LARGE SCALE GENOMIC DNA]</scope>
    <source>
        <strain evidence="8">CCUG 56401</strain>
    </source>
</reference>
<dbReference type="EMBL" id="JBHTIW010000055">
    <property type="protein sequence ID" value="MFD0924038.1"/>
    <property type="molecule type" value="Genomic_DNA"/>
</dbReference>
<dbReference type="InterPro" id="IPR008988">
    <property type="entry name" value="Transcriptional_repressor_C"/>
</dbReference>
<dbReference type="Gene3D" id="2.30.30.100">
    <property type="match status" value="1"/>
</dbReference>
<protein>
    <recommendedName>
        <fullName evidence="5">biotin--[biotin carboxyl-carrier protein] ligase</fullName>
        <ecNumber evidence="5">6.3.4.15</ecNumber>
    </recommendedName>
</protein>
<evidence type="ECO:0000256" key="2">
    <source>
        <dbReference type="ARBA" id="ARBA00022741"/>
    </source>
</evidence>
<sequence length="281" mass="29631">MTTPVLLDAERLRARVVPNGPYAALDVVTATGSTNSDLVSAAGRGAVDRTVLIAEEQFAGRGRLQRQWSSPRGAGLHMSILLRPNVPPAQIAWLPLIAGVALAETVTRTTGITAALKWPNDLLLGEPDEWRKGAGILAEAITDPSGTAIVLGMGVNVHQRREDLPARPDGLPATSLAAEGAEVDREEFTAALLLAFAELDELWRRDGGDVVGSGLLDRYRRLCGTLGRQVRVELGADEQLLGTAVDVDEQGRLVVRGADGTTTSVSAGDVVHLRPAGPPVP</sequence>
<keyword evidence="1 7" id="KW-0436">Ligase</keyword>
<keyword evidence="2" id="KW-0547">Nucleotide-binding</keyword>
<evidence type="ECO:0000256" key="5">
    <source>
        <dbReference type="ARBA" id="ARBA00024227"/>
    </source>
</evidence>
<keyword evidence="4" id="KW-0092">Biotin</keyword>
<dbReference type="PANTHER" id="PTHR12835:SF5">
    <property type="entry name" value="BIOTIN--PROTEIN LIGASE"/>
    <property type="match status" value="1"/>
</dbReference>
<evidence type="ECO:0000259" key="6">
    <source>
        <dbReference type="PROSITE" id="PS51733"/>
    </source>
</evidence>
<feature type="domain" description="BPL/LPL catalytic" evidence="6">
    <location>
        <begin position="6"/>
        <end position="204"/>
    </location>
</feature>
<dbReference type="InterPro" id="IPR004143">
    <property type="entry name" value="BPL_LPL_catalytic"/>
</dbReference>
<dbReference type="RefSeq" id="WP_263249430.1">
    <property type="nucleotide sequence ID" value="NZ_BAABLT010000007.1"/>
</dbReference>
<dbReference type="PANTHER" id="PTHR12835">
    <property type="entry name" value="BIOTIN PROTEIN LIGASE"/>
    <property type="match status" value="1"/>
</dbReference>
<dbReference type="InterPro" id="IPR045864">
    <property type="entry name" value="aa-tRNA-synth_II/BPL/LPL"/>
</dbReference>
<evidence type="ECO:0000256" key="4">
    <source>
        <dbReference type="ARBA" id="ARBA00023267"/>
    </source>
</evidence>
<gene>
    <name evidence="7" type="ORF">ACFQ16_30205</name>
</gene>
<dbReference type="NCBIfam" id="TIGR00121">
    <property type="entry name" value="birA_ligase"/>
    <property type="match status" value="1"/>
</dbReference>
<dbReference type="EC" id="6.3.4.15" evidence="5"/>
<dbReference type="SUPFAM" id="SSF50037">
    <property type="entry name" value="C-terminal domain of transcriptional repressors"/>
    <property type="match status" value="1"/>
</dbReference>
<dbReference type="InterPro" id="IPR004408">
    <property type="entry name" value="Biotin_CoA_COase_ligase"/>
</dbReference>
<dbReference type="SUPFAM" id="SSF55681">
    <property type="entry name" value="Class II aaRS and biotin synthetases"/>
    <property type="match status" value="1"/>
</dbReference>
<evidence type="ECO:0000313" key="8">
    <source>
        <dbReference type="Proteomes" id="UP001597018"/>
    </source>
</evidence>
<dbReference type="Gene3D" id="3.30.930.10">
    <property type="entry name" value="Bira Bifunctional Protein, Domain 2"/>
    <property type="match status" value="1"/>
</dbReference>
<evidence type="ECO:0000313" key="7">
    <source>
        <dbReference type="EMBL" id="MFD0924038.1"/>
    </source>
</evidence>
<dbReference type="InterPro" id="IPR003142">
    <property type="entry name" value="BPL_C"/>
</dbReference>
<dbReference type="PROSITE" id="PS51733">
    <property type="entry name" value="BPL_LPL_CATALYTIC"/>
    <property type="match status" value="1"/>
</dbReference>
<comment type="caution">
    <text evidence="7">The sequence shown here is derived from an EMBL/GenBank/DDBJ whole genome shotgun (WGS) entry which is preliminary data.</text>
</comment>
<keyword evidence="3" id="KW-0067">ATP-binding</keyword>
<keyword evidence="8" id="KW-1185">Reference proteome</keyword>
<dbReference type="CDD" id="cd16442">
    <property type="entry name" value="BPL"/>
    <property type="match status" value="1"/>
</dbReference>
<name>A0ABW3G1A2_9PSEU</name>